<reference evidence="2" key="1">
    <citation type="journal article" date="2020" name="Stud. Mycol.">
        <title>101 Dothideomycetes genomes: a test case for predicting lifestyles and emergence of pathogens.</title>
        <authorList>
            <person name="Haridas S."/>
            <person name="Albert R."/>
            <person name="Binder M."/>
            <person name="Bloem J."/>
            <person name="Labutti K."/>
            <person name="Salamov A."/>
            <person name="Andreopoulos B."/>
            <person name="Baker S."/>
            <person name="Barry K."/>
            <person name="Bills G."/>
            <person name="Bluhm B."/>
            <person name="Cannon C."/>
            <person name="Castanera R."/>
            <person name="Culley D."/>
            <person name="Daum C."/>
            <person name="Ezra D."/>
            <person name="Gonzalez J."/>
            <person name="Henrissat B."/>
            <person name="Kuo A."/>
            <person name="Liang C."/>
            <person name="Lipzen A."/>
            <person name="Lutzoni F."/>
            <person name="Magnuson J."/>
            <person name="Mondo S."/>
            <person name="Nolan M."/>
            <person name="Ohm R."/>
            <person name="Pangilinan J."/>
            <person name="Park H.-J."/>
            <person name="Ramirez L."/>
            <person name="Alfaro M."/>
            <person name="Sun H."/>
            <person name="Tritt A."/>
            <person name="Yoshinaga Y."/>
            <person name="Zwiers L.-H."/>
            <person name="Turgeon B."/>
            <person name="Goodwin S."/>
            <person name="Spatafora J."/>
            <person name="Crous P."/>
            <person name="Grigoriev I."/>
        </authorList>
    </citation>
    <scope>NUCLEOTIDE SEQUENCE</scope>
    <source>
        <strain evidence="2">CBS 119687</strain>
    </source>
</reference>
<feature type="compositionally biased region" description="Acidic residues" evidence="1">
    <location>
        <begin position="225"/>
        <end position="250"/>
    </location>
</feature>
<evidence type="ECO:0000313" key="3">
    <source>
        <dbReference type="Proteomes" id="UP000799771"/>
    </source>
</evidence>
<proteinExistence type="predicted"/>
<evidence type="ECO:0000313" key="2">
    <source>
        <dbReference type="EMBL" id="KAF2131966.1"/>
    </source>
</evidence>
<name>A0A6A6AK85_9PLEO</name>
<dbReference type="Proteomes" id="UP000799771">
    <property type="component" value="Unassembled WGS sequence"/>
</dbReference>
<accession>A0A6A6AK85</accession>
<dbReference type="EMBL" id="ML977501">
    <property type="protein sequence ID" value="KAF2131966.1"/>
    <property type="molecule type" value="Genomic_DNA"/>
</dbReference>
<dbReference type="OrthoDB" id="3786709at2759"/>
<feature type="region of interest" description="Disordered" evidence="1">
    <location>
        <begin position="224"/>
        <end position="250"/>
    </location>
</feature>
<keyword evidence="3" id="KW-1185">Reference proteome</keyword>
<dbReference type="RefSeq" id="XP_033526353.1">
    <property type="nucleotide sequence ID" value="XM_033662945.1"/>
</dbReference>
<gene>
    <name evidence="2" type="ORF">P153DRAFT_277556</name>
</gene>
<feature type="region of interest" description="Disordered" evidence="1">
    <location>
        <begin position="1"/>
        <end position="37"/>
    </location>
</feature>
<protein>
    <submittedName>
        <fullName evidence="2">Uncharacterized protein</fullName>
    </submittedName>
</protein>
<feature type="compositionally biased region" description="Polar residues" evidence="1">
    <location>
        <begin position="1"/>
        <end position="10"/>
    </location>
</feature>
<dbReference type="AlphaFoldDB" id="A0A6A6AK85"/>
<evidence type="ECO:0000256" key="1">
    <source>
        <dbReference type="SAM" id="MobiDB-lite"/>
    </source>
</evidence>
<organism evidence="2 3">
    <name type="scientific">Dothidotthia symphoricarpi CBS 119687</name>
    <dbReference type="NCBI Taxonomy" id="1392245"/>
    <lineage>
        <taxon>Eukaryota</taxon>
        <taxon>Fungi</taxon>
        <taxon>Dikarya</taxon>
        <taxon>Ascomycota</taxon>
        <taxon>Pezizomycotina</taxon>
        <taxon>Dothideomycetes</taxon>
        <taxon>Pleosporomycetidae</taxon>
        <taxon>Pleosporales</taxon>
        <taxon>Dothidotthiaceae</taxon>
        <taxon>Dothidotthia</taxon>
    </lineage>
</organism>
<feature type="non-terminal residue" evidence="2">
    <location>
        <position position="250"/>
    </location>
</feature>
<sequence length="250" mass="28097">PVSTANSSNELDGASYHPLIEEEPSIPPDSNASPPIYPAYTGYFQTSADAKRHRKRTRIAPKSDAPDIQRVRQHGRAYWVRRIYEAMIDVSCISDGASSIHRQRFVETAVFDGADLEATAHHVFDAAVAVHVRGWNRPVVYHKKVVRGKLTDVSRRSLERRLARVCLCLRHRKATVDDALRGGVTLALLCDNPEARGFTKLSNNVGNMKRGERLKLSRERTALELEMEGGGEDEQEDEEEMDEDEDGMED</sequence>
<dbReference type="GeneID" id="54403377"/>
<feature type="non-terminal residue" evidence="2">
    <location>
        <position position="1"/>
    </location>
</feature>